<dbReference type="InterPro" id="IPR005659">
    <property type="entry name" value="Chemorcpt_Glu_NH3ase_CheD"/>
</dbReference>
<dbReference type="GO" id="GO:0006935">
    <property type="term" value="P:chemotaxis"/>
    <property type="evidence" value="ECO:0007669"/>
    <property type="project" value="UniProtKB-UniRule"/>
</dbReference>
<evidence type="ECO:0000256" key="2">
    <source>
        <dbReference type="ARBA" id="ARBA00022801"/>
    </source>
</evidence>
<dbReference type="GO" id="GO:0050568">
    <property type="term" value="F:protein-glutamine glutaminase activity"/>
    <property type="evidence" value="ECO:0007669"/>
    <property type="project" value="UniProtKB-UniRule"/>
</dbReference>
<evidence type="ECO:0000313" key="4">
    <source>
        <dbReference type="EMBL" id="BAR98424.1"/>
    </source>
</evidence>
<dbReference type="Pfam" id="PF03975">
    <property type="entry name" value="CheD"/>
    <property type="match status" value="1"/>
</dbReference>
<dbReference type="STRING" id="1079.BVIR_509"/>
<dbReference type="AlphaFoldDB" id="A0A0H5BBE9"/>
<dbReference type="InterPro" id="IPR038592">
    <property type="entry name" value="CheD-like_sf"/>
</dbReference>
<comment type="catalytic activity">
    <reaction evidence="3">
        <text>L-glutaminyl-[protein] + H2O = L-glutamyl-[protein] + NH4(+)</text>
        <dbReference type="Rhea" id="RHEA:16441"/>
        <dbReference type="Rhea" id="RHEA-COMP:10207"/>
        <dbReference type="Rhea" id="RHEA-COMP:10208"/>
        <dbReference type="ChEBI" id="CHEBI:15377"/>
        <dbReference type="ChEBI" id="CHEBI:28938"/>
        <dbReference type="ChEBI" id="CHEBI:29973"/>
        <dbReference type="ChEBI" id="CHEBI:30011"/>
        <dbReference type="EC" id="3.5.1.44"/>
    </reaction>
</comment>
<evidence type="ECO:0000313" key="5">
    <source>
        <dbReference type="EMBL" id="CUU44229.1"/>
    </source>
</evidence>
<keyword evidence="5" id="KW-0675">Receptor</keyword>
<comment type="similarity">
    <text evidence="3">Belongs to the CheD family.</text>
</comment>
<evidence type="ECO:0000256" key="3">
    <source>
        <dbReference type="HAMAP-Rule" id="MF_01440"/>
    </source>
</evidence>
<dbReference type="EMBL" id="LN907867">
    <property type="protein sequence ID" value="CUU44229.1"/>
    <property type="molecule type" value="Genomic_DNA"/>
</dbReference>
<reference evidence="4" key="1">
    <citation type="journal article" date="2015" name="Genome Announc.">
        <title>Complete Genome Sequence of the Bacteriochlorophyll b-Producing Photosynthetic Bacterium Blastochloris viridis.</title>
        <authorList>
            <person name="Tsukatani Y."/>
            <person name="Hirose Y."/>
            <person name="Harada J."/>
            <person name="Misawa N."/>
            <person name="Mori K."/>
            <person name="Inoue K."/>
            <person name="Tamiaki H."/>
        </authorList>
    </citation>
    <scope>NUCLEOTIDE SEQUENCE [LARGE SCALE GENOMIC DNA]</scope>
    <source>
        <strain evidence="4">DSM 133</strain>
    </source>
</reference>
<dbReference type="PATRIC" id="fig|1079.6.peg.515"/>
<dbReference type="HAMAP" id="MF_01440">
    <property type="entry name" value="CheD"/>
    <property type="match status" value="1"/>
</dbReference>
<dbReference type="OrthoDB" id="9807202at2"/>
<comment type="function">
    <text evidence="3">Probably deamidates glutamine residues to glutamate on methyl-accepting chemotaxis receptors (MCPs), playing an important role in chemotaxis.</text>
</comment>
<keyword evidence="1 3" id="KW-0145">Chemotaxis</keyword>
<organism evidence="5 6">
    <name type="scientific">Blastochloris viridis</name>
    <name type="common">Rhodopseudomonas viridis</name>
    <dbReference type="NCBI Taxonomy" id="1079"/>
    <lineage>
        <taxon>Bacteria</taxon>
        <taxon>Pseudomonadati</taxon>
        <taxon>Pseudomonadota</taxon>
        <taxon>Alphaproteobacteria</taxon>
        <taxon>Hyphomicrobiales</taxon>
        <taxon>Blastochloridaceae</taxon>
        <taxon>Blastochloris</taxon>
    </lineage>
</organism>
<reference evidence="6" key="3">
    <citation type="journal article" date="2016" name="Genome Announc.">
        <title>Revised genome sequence of the purple photosynthetic bacterium Blastochloris viridis.</title>
        <authorList>
            <person name="Liu L.N."/>
            <person name="Faulkner M."/>
            <person name="Liu X."/>
            <person name="Huang F."/>
            <person name="Darby A.C."/>
            <person name="Hall N."/>
        </authorList>
    </citation>
    <scope>NUCLEOTIDE SEQUENCE [LARGE SCALE GENOMIC DNA]</scope>
    <source>
        <strain evidence="6">ATCC 19567 / DSM 133 / F</strain>
    </source>
</reference>
<dbReference type="Proteomes" id="UP000065734">
    <property type="component" value="Chromosome I"/>
</dbReference>
<keyword evidence="2 3" id="KW-0378">Hydrolase</keyword>
<dbReference type="EC" id="3.5.1.44" evidence="3"/>
<gene>
    <name evidence="3 5" type="primary">cheD</name>
    <name evidence="4" type="ORF">BV133_831</name>
    <name evidence="5" type="ORF">BVIRIDIS_32760</name>
</gene>
<evidence type="ECO:0000256" key="1">
    <source>
        <dbReference type="ARBA" id="ARBA00022500"/>
    </source>
</evidence>
<dbReference type="Gene3D" id="3.30.1330.200">
    <property type="match status" value="1"/>
</dbReference>
<accession>A0A0H5BBE9</accession>
<dbReference type="PANTHER" id="PTHR35147">
    <property type="entry name" value="CHEMORECEPTOR GLUTAMINE DEAMIDASE CHED-RELATED"/>
    <property type="match status" value="1"/>
</dbReference>
<proteinExistence type="inferred from homology"/>
<dbReference type="InterPro" id="IPR011324">
    <property type="entry name" value="Cytotoxic_necrot_fac-like_cat"/>
</dbReference>
<keyword evidence="6" id="KW-1185">Reference proteome</keyword>
<dbReference type="KEGG" id="bvr:BVIR_509"/>
<sequence>MIPQTMATVPGAPQRVYLMPGTLFCSAEPTVVTTVLGSCVSVCLWHPVRRVAGINHFLLPTGERSLRYGDIAIPALVDEMLRLGCHIGGIEAKVFGGAAVLRGERSAQDVGSKNIKIAVGELARNGIPVVAQRTGGHSGLSLRFLTATGDVLVRSVA</sequence>
<reference evidence="5" key="2">
    <citation type="submission" date="2015-11" db="EMBL/GenBank/DDBJ databases">
        <authorList>
            <person name="Zhang Y."/>
            <person name="Guo Z."/>
        </authorList>
    </citation>
    <scope>NUCLEOTIDE SEQUENCE</scope>
    <source>
        <strain evidence="5">1</strain>
    </source>
</reference>
<name>A0A0H5BBE9_BLAVI</name>
<dbReference type="CDD" id="cd16352">
    <property type="entry name" value="CheD"/>
    <property type="match status" value="1"/>
</dbReference>
<dbReference type="PANTHER" id="PTHR35147:SF1">
    <property type="entry name" value="CHEMORECEPTOR GLUTAMINE DEAMIDASE CHED-RELATED"/>
    <property type="match status" value="1"/>
</dbReference>
<dbReference type="EMBL" id="AP014854">
    <property type="protein sequence ID" value="BAR98424.1"/>
    <property type="molecule type" value="Genomic_DNA"/>
</dbReference>
<dbReference type="SUPFAM" id="SSF64438">
    <property type="entry name" value="CNF1/YfiH-like putative cysteine hydrolases"/>
    <property type="match status" value="1"/>
</dbReference>
<evidence type="ECO:0000313" key="6">
    <source>
        <dbReference type="Proteomes" id="UP000065734"/>
    </source>
</evidence>
<protein>
    <recommendedName>
        <fullName evidence="3">Probable chemoreceptor glutamine deamidase CheD</fullName>
        <ecNumber evidence="3">3.5.1.44</ecNumber>
    </recommendedName>
</protein>
<dbReference type="RefSeq" id="WP_055036291.1">
    <property type="nucleotide sequence ID" value="NZ_AP014854.2"/>
</dbReference>